<feature type="binding site" evidence="7">
    <location>
        <position position="278"/>
    </location>
    <ligand>
        <name>FMN</name>
        <dbReference type="ChEBI" id="CHEBI:58210"/>
    </ligand>
</feature>
<dbReference type="InterPro" id="IPR000262">
    <property type="entry name" value="FMN-dep_DH"/>
</dbReference>
<feature type="binding site" evidence="7">
    <location>
        <position position="280"/>
    </location>
    <ligand>
        <name>glyoxylate</name>
        <dbReference type="ChEBI" id="CHEBI:36655"/>
    </ligand>
</feature>
<evidence type="ECO:0000256" key="2">
    <source>
        <dbReference type="ARBA" id="ARBA00022630"/>
    </source>
</evidence>
<evidence type="ECO:0000256" key="1">
    <source>
        <dbReference type="ARBA" id="ARBA00001917"/>
    </source>
</evidence>
<organism evidence="9 10">
    <name type="scientific">Azospirillum oryzae</name>
    <dbReference type="NCBI Taxonomy" id="286727"/>
    <lineage>
        <taxon>Bacteria</taxon>
        <taxon>Pseudomonadati</taxon>
        <taxon>Pseudomonadota</taxon>
        <taxon>Alphaproteobacteria</taxon>
        <taxon>Rhodospirillales</taxon>
        <taxon>Azospirillaceae</taxon>
        <taxon>Azospirillum</taxon>
    </lineage>
</organism>
<feature type="binding site" evidence="7">
    <location>
        <position position="283"/>
    </location>
    <ligand>
        <name>glyoxylate</name>
        <dbReference type="ChEBI" id="CHEBI:36655"/>
    </ligand>
</feature>
<feature type="binding site" evidence="7">
    <location>
        <position position="256"/>
    </location>
    <ligand>
        <name>FMN</name>
        <dbReference type="ChEBI" id="CHEBI:58210"/>
    </ligand>
</feature>
<evidence type="ECO:0000313" key="10">
    <source>
        <dbReference type="Proteomes" id="UP000192936"/>
    </source>
</evidence>
<evidence type="ECO:0000256" key="7">
    <source>
        <dbReference type="PIRSR" id="PIRSR000138-2"/>
    </source>
</evidence>
<dbReference type="PROSITE" id="PS51349">
    <property type="entry name" value="FMN_HYDROXY_ACID_DH_2"/>
    <property type="match status" value="1"/>
</dbReference>
<gene>
    <name evidence="9" type="ORF">SAMN02982917_6734</name>
</gene>
<evidence type="ECO:0000313" key="9">
    <source>
        <dbReference type="EMBL" id="SMF89445.1"/>
    </source>
</evidence>
<evidence type="ECO:0000256" key="3">
    <source>
        <dbReference type="ARBA" id="ARBA00022643"/>
    </source>
</evidence>
<keyword evidence="2 7" id="KW-0285">Flavoprotein</keyword>
<feature type="binding site" evidence="7">
    <location>
        <position position="134"/>
    </location>
    <ligand>
        <name>glyoxylate</name>
        <dbReference type="ChEBI" id="CHEBI:36655"/>
    </ligand>
</feature>
<feature type="binding site" evidence="7">
    <location>
        <begin position="334"/>
        <end position="335"/>
    </location>
    <ligand>
        <name>FMN</name>
        <dbReference type="ChEBI" id="CHEBI:58210"/>
    </ligand>
</feature>
<feature type="active site" description="Proton acceptor" evidence="6">
    <location>
        <position position="280"/>
    </location>
</feature>
<dbReference type="EMBL" id="FXAK01000009">
    <property type="protein sequence ID" value="SMF89445.1"/>
    <property type="molecule type" value="Genomic_DNA"/>
</dbReference>
<comment type="cofactor">
    <cofactor evidence="1">
        <name>FMN</name>
        <dbReference type="ChEBI" id="CHEBI:58210"/>
    </cofactor>
</comment>
<dbReference type="GO" id="GO:0004459">
    <property type="term" value="F:L-lactate dehydrogenase (NAD+) activity"/>
    <property type="evidence" value="ECO:0007669"/>
    <property type="project" value="TreeGrafter"/>
</dbReference>
<evidence type="ECO:0000256" key="4">
    <source>
        <dbReference type="ARBA" id="ARBA00023002"/>
    </source>
</evidence>
<sequence>MRPPEPLITCIEDLRVLAQRRVPQMFYDYVDCGSWTEGTYRANSADLAAIRFRQRIGLSIAGRSTATSMLGETVKMPVALAPTGLTGMQHADGEILAARAAERFGIPFTLSTVSICSIEDVAAATRKPFWFQLYVMRDRDFVTRLIDRAKAARCSALVLTLDLQIQGQRHKDLKNGLSTPPKPTLRNLMNLVTKPRWCLGMLNTRRRSFGNIVGHVSGVSDVSSLAAWVSQQFDQTLSWEDVRWIRKKWDGKLIVKGVLDPGDAVLAVESGADAIVVSNHGGRQLDGAPSSIAMLPSIAEAVGGRTEVLFDSGIRSGQDILKAVALGADGVMIGRAFLYGLGALGEAGVTRCLEILHRELDLTMGLCGVTSIGAADRTILLDDGPAGGRVDGLRPTRPEAAIPAA</sequence>
<feature type="domain" description="FMN hydroxy acid dehydrogenase" evidence="8">
    <location>
        <begin position="3"/>
        <end position="385"/>
    </location>
</feature>
<dbReference type="CDD" id="cd02809">
    <property type="entry name" value="alpha_hydroxyacid_oxid_FMN"/>
    <property type="match status" value="1"/>
</dbReference>
<proteinExistence type="inferred from homology"/>
<comment type="similarity">
    <text evidence="5">Belongs to the FMN-dependent alpha-hydroxy acid dehydrogenase family.</text>
</comment>
<reference evidence="9 10" key="1">
    <citation type="submission" date="2017-04" db="EMBL/GenBank/DDBJ databases">
        <authorList>
            <person name="Afonso C.L."/>
            <person name="Miller P.J."/>
            <person name="Scott M.A."/>
            <person name="Spackman E."/>
            <person name="Goraichik I."/>
            <person name="Dimitrov K.M."/>
            <person name="Suarez D.L."/>
            <person name="Swayne D.E."/>
        </authorList>
    </citation>
    <scope>NUCLEOTIDE SEQUENCE [LARGE SCALE GENOMIC DNA]</scope>
    <source>
        <strain evidence="9 10">A2P</strain>
    </source>
</reference>
<dbReference type="InterPro" id="IPR012133">
    <property type="entry name" value="Alpha-hydoxy_acid_DH_FMN"/>
</dbReference>
<evidence type="ECO:0000259" key="8">
    <source>
        <dbReference type="PROSITE" id="PS51349"/>
    </source>
</evidence>
<dbReference type="OrthoDB" id="9770452at2"/>
<keyword evidence="3 7" id="KW-0288">FMN</keyword>
<accession>A0A1X7HP68</accession>
<dbReference type="PANTHER" id="PTHR10578:SF107">
    <property type="entry name" value="2-HYDROXYACID OXIDASE 1"/>
    <property type="match status" value="1"/>
</dbReference>
<protein>
    <submittedName>
        <fullName evidence="9">L-lactate dehydrogenase (Cytochrome)</fullName>
    </submittedName>
</protein>
<dbReference type="GO" id="GO:0009060">
    <property type="term" value="P:aerobic respiration"/>
    <property type="evidence" value="ECO:0007669"/>
    <property type="project" value="TreeGrafter"/>
</dbReference>
<dbReference type="RefSeq" id="WP_085091542.1">
    <property type="nucleotide sequence ID" value="NZ_FXAK01000009.1"/>
</dbReference>
<feature type="binding site" evidence="7">
    <location>
        <position position="29"/>
    </location>
    <ligand>
        <name>glyoxylate</name>
        <dbReference type="ChEBI" id="CHEBI:36655"/>
    </ligand>
</feature>
<feature type="binding site" evidence="7">
    <location>
        <begin position="311"/>
        <end position="315"/>
    </location>
    <ligand>
        <name>FMN</name>
        <dbReference type="ChEBI" id="CHEBI:58210"/>
    </ligand>
</feature>
<feature type="binding site" evidence="7">
    <location>
        <position position="132"/>
    </location>
    <ligand>
        <name>glyoxylate</name>
        <dbReference type="ChEBI" id="CHEBI:36655"/>
    </ligand>
</feature>
<dbReference type="GO" id="GO:0005886">
    <property type="term" value="C:plasma membrane"/>
    <property type="evidence" value="ECO:0007669"/>
    <property type="project" value="TreeGrafter"/>
</dbReference>
<feature type="binding site" evidence="7">
    <location>
        <position position="111"/>
    </location>
    <ligand>
        <name>FMN</name>
        <dbReference type="ChEBI" id="CHEBI:58210"/>
    </ligand>
</feature>
<feature type="binding site" evidence="7">
    <location>
        <position position="169"/>
    </location>
    <ligand>
        <name>glyoxylate</name>
        <dbReference type="ChEBI" id="CHEBI:36655"/>
    </ligand>
</feature>
<evidence type="ECO:0000256" key="5">
    <source>
        <dbReference type="ARBA" id="ARBA00024042"/>
    </source>
</evidence>
<dbReference type="Gene3D" id="3.20.20.70">
    <property type="entry name" value="Aldolase class I"/>
    <property type="match status" value="1"/>
</dbReference>
<dbReference type="PIRSF" id="PIRSF000138">
    <property type="entry name" value="Al-hdrx_acd_dh"/>
    <property type="match status" value="1"/>
</dbReference>
<dbReference type="InterPro" id="IPR008259">
    <property type="entry name" value="FMN_hydac_DH_AS"/>
</dbReference>
<name>A0A1X7HP68_9PROT</name>
<dbReference type="SUPFAM" id="SSF51395">
    <property type="entry name" value="FMN-linked oxidoreductases"/>
    <property type="match status" value="1"/>
</dbReference>
<dbReference type="InterPro" id="IPR013785">
    <property type="entry name" value="Aldolase_TIM"/>
</dbReference>
<dbReference type="PROSITE" id="PS00557">
    <property type="entry name" value="FMN_HYDROXY_ACID_DH_1"/>
    <property type="match status" value="1"/>
</dbReference>
<feature type="binding site" evidence="7">
    <location>
        <position position="160"/>
    </location>
    <ligand>
        <name>FMN</name>
        <dbReference type="ChEBI" id="CHEBI:58210"/>
    </ligand>
</feature>
<evidence type="ECO:0000256" key="6">
    <source>
        <dbReference type="PIRSR" id="PIRSR000138-1"/>
    </source>
</evidence>
<dbReference type="PANTHER" id="PTHR10578">
    <property type="entry name" value="S -2-HYDROXY-ACID OXIDASE-RELATED"/>
    <property type="match status" value="1"/>
</dbReference>
<dbReference type="FunFam" id="3.20.20.70:FF:000029">
    <property type="entry name" value="L-lactate dehydrogenase"/>
    <property type="match status" value="1"/>
</dbReference>
<dbReference type="AlphaFoldDB" id="A0A1X7HP68"/>
<dbReference type="Proteomes" id="UP000192936">
    <property type="component" value="Unassembled WGS sequence"/>
</dbReference>
<feature type="binding site" evidence="7">
    <location>
        <begin position="82"/>
        <end position="84"/>
    </location>
    <ligand>
        <name>FMN</name>
        <dbReference type="ChEBI" id="CHEBI:58210"/>
    </ligand>
</feature>
<dbReference type="GO" id="GO:0010181">
    <property type="term" value="F:FMN binding"/>
    <property type="evidence" value="ECO:0007669"/>
    <property type="project" value="InterPro"/>
</dbReference>
<dbReference type="NCBIfam" id="NF008398">
    <property type="entry name" value="PRK11197.1"/>
    <property type="match status" value="1"/>
</dbReference>
<dbReference type="Pfam" id="PF01070">
    <property type="entry name" value="FMN_dh"/>
    <property type="match status" value="1"/>
</dbReference>
<dbReference type="InterPro" id="IPR037396">
    <property type="entry name" value="FMN_HAD"/>
</dbReference>
<dbReference type="STRING" id="286727.SAMN02982917_6734"/>
<keyword evidence="4" id="KW-0560">Oxidoreductase</keyword>